<dbReference type="GeneID" id="412924"/>
<dbReference type="AlphaFoldDB" id="A0A7M7TFE7"/>
<evidence type="ECO:0000256" key="3">
    <source>
        <dbReference type="ARBA" id="ARBA00022927"/>
    </source>
</evidence>
<dbReference type="GO" id="GO:0016192">
    <property type="term" value="P:vesicle-mediated transport"/>
    <property type="evidence" value="ECO:0007669"/>
    <property type="project" value="InterPro"/>
</dbReference>
<keyword evidence="3" id="KW-0653">Protein transport</keyword>
<reference evidence="6" key="2">
    <citation type="submission" date="2025-04" db="UniProtKB">
        <authorList>
            <consortium name="RefSeq"/>
        </authorList>
    </citation>
    <scope>IDENTIFICATION</scope>
    <source>
        <strain evidence="6">DH4</strain>
        <tissue evidence="6">Whole body</tissue>
    </source>
</reference>
<name>A0A7M7TFE7_APIME</name>
<dbReference type="FunFam" id="3.40.50.2060:FF:000001">
    <property type="entry name" value="syntaxin-binding protein 1 isoform X2"/>
    <property type="match status" value="1"/>
</dbReference>
<dbReference type="EnsemblMetazoa" id="XM_396375">
    <property type="protein sequence ID" value="XP_396375"/>
    <property type="gene ID" value="LOC412924"/>
</dbReference>
<dbReference type="InterPro" id="IPR043154">
    <property type="entry name" value="Sec-1-like_dom1"/>
</dbReference>
<dbReference type="Gene3D" id="3.40.50.2060">
    <property type="match status" value="1"/>
</dbReference>
<dbReference type="Gene3D" id="3.90.830.10">
    <property type="entry name" value="Syntaxin Binding Protein 1, Chain A, domain 2"/>
    <property type="match status" value="1"/>
</dbReference>
<dbReference type="OrthoDB" id="2228at2759"/>
<evidence type="ECO:0000313" key="4">
    <source>
        <dbReference type="EnsemblMetazoa" id="XP_396375"/>
    </source>
</evidence>
<accession>A0A8B9AZU3</accession>
<evidence type="ECO:0000256" key="1">
    <source>
        <dbReference type="ARBA" id="ARBA00009884"/>
    </source>
</evidence>
<comment type="similarity">
    <text evidence="1">Belongs to the STXBP/unc-18/SEC1 family.</text>
</comment>
<organism evidence="4">
    <name type="scientific">Apis mellifera</name>
    <name type="common">Honeybee</name>
    <dbReference type="NCBI Taxonomy" id="7460"/>
    <lineage>
        <taxon>Eukaryota</taxon>
        <taxon>Metazoa</taxon>
        <taxon>Ecdysozoa</taxon>
        <taxon>Arthropoda</taxon>
        <taxon>Hexapoda</taxon>
        <taxon>Insecta</taxon>
        <taxon>Pterygota</taxon>
        <taxon>Neoptera</taxon>
        <taxon>Endopterygota</taxon>
        <taxon>Hymenoptera</taxon>
        <taxon>Apocrita</taxon>
        <taxon>Aculeata</taxon>
        <taxon>Apoidea</taxon>
        <taxon>Anthophila</taxon>
        <taxon>Apidae</taxon>
        <taxon>Apis</taxon>
    </lineage>
</organism>
<dbReference type="PANTHER" id="PTHR11679">
    <property type="entry name" value="VESICLE PROTEIN SORTING-ASSOCIATED"/>
    <property type="match status" value="1"/>
</dbReference>
<reference evidence="4" key="1">
    <citation type="submission" date="2021-01" db="UniProtKB">
        <authorList>
            <consortium name="EnsemblMetazoa"/>
        </authorList>
    </citation>
    <scope>IDENTIFICATION</scope>
    <source>
        <strain evidence="4">DH4</strain>
    </source>
</reference>
<evidence type="ECO:0000313" key="6">
    <source>
        <dbReference type="RefSeq" id="XP_396375.5"/>
    </source>
</evidence>
<protein>
    <submittedName>
        <fullName evidence="6">Protein ROP isoform X2</fullName>
    </submittedName>
</protein>
<dbReference type="Gene3D" id="3.40.50.1910">
    <property type="match status" value="1"/>
</dbReference>
<accession>A0A7M7TFE7</accession>
<proteinExistence type="inferred from homology"/>
<dbReference type="PIRSF" id="PIRSF005715">
    <property type="entry name" value="VPS45_Sec1"/>
    <property type="match status" value="1"/>
</dbReference>
<dbReference type="RefSeq" id="XP_396375.5">
    <property type="nucleotide sequence ID" value="XM_396375.7"/>
</dbReference>
<dbReference type="InterPro" id="IPR036045">
    <property type="entry name" value="Sec1-like_sf"/>
</dbReference>
<dbReference type="Pfam" id="PF00995">
    <property type="entry name" value="Sec1"/>
    <property type="match status" value="1"/>
</dbReference>
<dbReference type="InterPro" id="IPR001619">
    <property type="entry name" value="Sec1-like"/>
</dbReference>
<sequence>MALKAQVGQKIMNEVIKQKKTGSSGVQWRILVVDKLAMRMVSACCKMHDISAQGITLVEDINKKREPLPTMEAIYLITPCNSSVQKLIEDFSNPTRTSYKVAHVYFTEACPDELFKELCHSLVAKRIKTLKEINIAFIPYEEQVFSLDSAETFACFYNASFSNLRTANMERIAEQIATLCATLGEYPSVRYRSDFDRNLELAHMVQQKLDAYKADEPTMGEGPEKARSQLLILDRGFDCVSPLLHELTLQAMAYDLLDIENDVYRFEASAGVQKEVLLDENDDLWVDLRHQHIAVVSQNVTKNLKKFTESKRMPQGDKQSMRDLSQMIKKMPQYQKELSKYATHLQLAEDCMKRYQGNVDKLCKVEQDLAMGTDAEGERIKDQMKNITPILLDQTVHHLDKLRIIALYVISKNGISEENLNRLVHHAQISPDDKQTIVNMANLGINIVVDGGNRKKLYTVQRKERITEQTYQMSRWTPVMKDIMEDAIEDKLDSKHFPFLAGRAASSGYHAPTSARYGHWHKDKGSQTIKNVPRLIVFVVGGVCFSEIRCAYEVTNALKNWEVIIGSSHIITPKSFLDDLSKLHI</sequence>
<dbReference type="FunFam" id="3.90.830.10:FF:000001">
    <property type="entry name" value="syntaxin-binding protein 1 isoform X2"/>
    <property type="match status" value="1"/>
</dbReference>
<gene>
    <name evidence="6" type="primary">LOC412924</name>
</gene>
<dbReference type="GO" id="GO:0051650">
    <property type="term" value="P:establishment of vesicle localization"/>
    <property type="evidence" value="ECO:0007669"/>
    <property type="project" value="UniProtKB-ARBA"/>
</dbReference>
<dbReference type="InterPro" id="IPR027482">
    <property type="entry name" value="Sec1-like_dom2"/>
</dbReference>
<dbReference type="SUPFAM" id="SSF56815">
    <property type="entry name" value="Sec1/munc18-like (SM) proteins"/>
    <property type="match status" value="1"/>
</dbReference>
<dbReference type="Proteomes" id="UP000005203">
    <property type="component" value="Linkage group LG3"/>
</dbReference>
<dbReference type="Gene3D" id="1.25.40.60">
    <property type="match status" value="1"/>
</dbReference>
<evidence type="ECO:0000313" key="5">
    <source>
        <dbReference type="Proteomes" id="UP000005203"/>
    </source>
</evidence>
<dbReference type="InterPro" id="IPR043127">
    <property type="entry name" value="Sec-1-like_dom3a"/>
</dbReference>
<keyword evidence="2" id="KW-0813">Transport</keyword>
<dbReference type="GO" id="GO:0015031">
    <property type="term" value="P:protein transport"/>
    <property type="evidence" value="ECO:0007669"/>
    <property type="project" value="UniProtKB-KW"/>
</dbReference>
<dbReference type="CTD" id="38493"/>
<keyword evidence="5" id="KW-1185">Reference proteome</keyword>
<evidence type="ECO:0000256" key="2">
    <source>
        <dbReference type="ARBA" id="ARBA00022448"/>
    </source>
</evidence>